<dbReference type="Proteomes" id="UP000281909">
    <property type="component" value="Chromosome"/>
</dbReference>
<dbReference type="InterPro" id="IPR038444">
    <property type="entry name" value="DUF465_sf"/>
</dbReference>
<gene>
    <name evidence="1" type="ORF">NCTC9428_02343</name>
</gene>
<organism evidence="1 2">
    <name type="scientific">Pseudomonas fluorescens</name>
    <dbReference type="NCBI Taxonomy" id="294"/>
    <lineage>
        <taxon>Bacteria</taxon>
        <taxon>Pseudomonadati</taxon>
        <taxon>Pseudomonadota</taxon>
        <taxon>Gammaproteobacteria</taxon>
        <taxon>Pseudomonadales</taxon>
        <taxon>Pseudomonadaceae</taxon>
        <taxon>Pseudomonas</taxon>
    </lineage>
</organism>
<accession>A0A3S4NVD4</accession>
<sequence>MPVSHDLYQDLGCKKEEIEQKRSEDPKLDSLLNKYFDVDAEVVEAETAQSDAPSDDELKKLKEKRVIVKEQIVARLAGQSLTGQ</sequence>
<dbReference type="OrthoDB" id="7030268at2"/>
<proteinExistence type="predicted"/>
<name>A0A3S4NVD4_PSEFL</name>
<evidence type="ECO:0000313" key="1">
    <source>
        <dbReference type="EMBL" id="VEF10735.1"/>
    </source>
</evidence>
<dbReference type="RefSeq" id="WP_126362716.1">
    <property type="nucleotide sequence ID" value="NZ_LR134318.1"/>
</dbReference>
<dbReference type="EMBL" id="LR134318">
    <property type="protein sequence ID" value="VEF10735.1"/>
    <property type="molecule type" value="Genomic_DNA"/>
</dbReference>
<reference evidence="1 2" key="1">
    <citation type="submission" date="2018-12" db="EMBL/GenBank/DDBJ databases">
        <authorList>
            <consortium name="Pathogen Informatics"/>
        </authorList>
    </citation>
    <scope>NUCLEOTIDE SEQUENCE [LARGE SCALE GENOMIC DNA]</scope>
    <source>
        <strain evidence="1 2">NCTC9428</strain>
    </source>
</reference>
<dbReference type="Gene3D" id="6.10.280.50">
    <property type="match status" value="1"/>
</dbReference>
<protein>
    <submittedName>
        <fullName evidence="1">Uncharacterized protein conserved in bacteria</fullName>
    </submittedName>
</protein>
<evidence type="ECO:0000313" key="2">
    <source>
        <dbReference type="Proteomes" id="UP000281909"/>
    </source>
</evidence>
<dbReference type="AlphaFoldDB" id="A0A3S4NVD4"/>